<evidence type="ECO:0000256" key="1">
    <source>
        <dbReference type="SAM" id="Phobius"/>
    </source>
</evidence>
<organism evidence="2 3">
    <name type="scientific">Rhizophagus clarus</name>
    <dbReference type="NCBI Taxonomy" id="94130"/>
    <lineage>
        <taxon>Eukaryota</taxon>
        <taxon>Fungi</taxon>
        <taxon>Fungi incertae sedis</taxon>
        <taxon>Mucoromycota</taxon>
        <taxon>Glomeromycotina</taxon>
        <taxon>Glomeromycetes</taxon>
        <taxon>Glomerales</taxon>
        <taxon>Glomeraceae</taxon>
        <taxon>Rhizophagus</taxon>
    </lineage>
</organism>
<evidence type="ECO:0000313" key="2">
    <source>
        <dbReference type="EMBL" id="GES91095.1"/>
    </source>
</evidence>
<evidence type="ECO:0000313" key="3">
    <source>
        <dbReference type="Proteomes" id="UP000615446"/>
    </source>
</evidence>
<dbReference type="AlphaFoldDB" id="A0A8H3LSH1"/>
<gene>
    <name evidence="2" type="ORF">RCL2_001792700</name>
</gene>
<feature type="transmembrane region" description="Helical" evidence="1">
    <location>
        <begin position="63"/>
        <end position="85"/>
    </location>
</feature>
<name>A0A8H3LSH1_9GLOM</name>
<comment type="caution">
    <text evidence="2">The sequence shown here is derived from an EMBL/GenBank/DDBJ whole genome shotgun (WGS) entry which is preliminary data.</text>
</comment>
<accession>A0A8H3LSH1</accession>
<keyword evidence="1" id="KW-0472">Membrane</keyword>
<dbReference type="EMBL" id="BLAL01000197">
    <property type="protein sequence ID" value="GES91095.1"/>
    <property type="molecule type" value="Genomic_DNA"/>
</dbReference>
<keyword evidence="1" id="KW-0812">Transmembrane</keyword>
<reference evidence="2" key="1">
    <citation type="submission" date="2019-10" db="EMBL/GenBank/DDBJ databases">
        <title>Conservation and host-specific expression of non-tandemly repeated heterogenous ribosome RNA gene in arbuscular mycorrhizal fungi.</title>
        <authorList>
            <person name="Maeda T."/>
            <person name="Kobayashi Y."/>
            <person name="Nakagawa T."/>
            <person name="Ezawa T."/>
            <person name="Yamaguchi K."/>
            <person name="Bino T."/>
            <person name="Nishimoto Y."/>
            <person name="Shigenobu S."/>
            <person name="Kawaguchi M."/>
        </authorList>
    </citation>
    <scope>NUCLEOTIDE SEQUENCE</scope>
    <source>
        <strain evidence="2">HR1</strain>
    </source>
</reference>
<dbReference type="OrthoDB" id="2309468at2759"/>
<keyword evidence="1" id="KW-1133">Transmembrane helix</keyword>
<sequence length="394" mass="44002">MDHKLYVIFNGMPGLLAIAIAIIIIAILIFIFIIRIFQFPYLRQQIFATDNTRSVHTRIFQKIVFLLLTAGLIGVIMYNVFIMIYDPPKFSVTVEMNKSPPSILTCIIHGGPSFVMANYYTSFNSYINQIEEPDNIYNDFKELTGSNGNCSFFNGTSSSSPKMRDNVGGFYVLGFVTLPNDIGLDTIVSKSTSGAFVFIGDTNNEMDWTLPMPQGNKFSNVGFLFTSGAGLYQYAETRHKALNGSTYRNFQLSSIGGFQFIDNSQPSNSLLGDYVGIIAPDYIVAQVENPSLTLADFISNVGGYLGIWGIFVFLFGGKKVDPFGFVSRFIFIDQDREKLLKELGIFEGEKSANLNNSEEKFNGSITETSNLKNLLSKYYIETNFYDHAVKTPDV</sequence>
<protein>
    <submittedName>
        <fullName evidence="2">Uncharacterized protein</fullName>
    </submittedName>
</protein>
<proteinExistence type="predicted"/>
<feature type="transmembrane region" description="Helical" evidence="1">
    <location>
        <begin position="15"/>
        <end position="37"/>
    </location>
</feature>
<dbReference type="Proteomes" id="UP000615446">
    <property type="component" value="Unassembled WGS sequence"/>
</dbReference>